<gene>
    <name evidence="3" type="ORF">IAB70_04525</name>
</gene>
<dbReference type="SUPFAM" id="SSF52980">
    <property type="entry name" value="Restriction endonuclease-like"/>
    <property type="match status" value="1"/>
</dbReference>
<evidence type="ECO:0000313" key="4">
    <source>
        <dbReference type="Proteomes" id="UP000824093"/>
    </source>
</evidence>
<comment type="caution">
    <text evidence="3">The sequence shown here is derived from an EMBL/GenBank/DDBJ whole genome shotgun (WGS) entry which is preliminary data.</text>
</comment>
<dbReference type="AlphaFoldDB" id="A0A9D1M1F3"/>
<name>A0A9D1M1F3_9FIRM</name>
<dbReference type="PANTHER" id="PTHR34039">
    <property type="entry name" value="UPF0102 PROTEIN YRAN"/>
    <property type="match status" value="1"/>
</dbReference>
<dbReference type="HAMAP" id="MF_00048">
    <property type="entry name" value="UPF0102"/>
    <property type="match status" value="1"/>
</dbReference>
<dbReference type="InterPro" id="IPR003509">
    <property type="entry name" value="UPF0102_YraN-like"/>
</dbReference>
<dbReference type="GO" id="GO:0003676">
    <property type="term" value="F:nucleic acid binding"/>
    <property type="evidence" value="ECO:0007669"/>
    <property type="project" value="InterPro"/>
</dbReference>
<dbReference type="InterPro" id="IPR011856">
    <property type="entry name" value="tRNA_endonuc-like_dom_sf"/>
</dbReference>
<dbReference type="PANTHER" id="PTHR34039:SF1">
    <property type="entry name" value="UPF0102 PROTEIN YRAN"/>
    <property type="match status" value="1"/>
</dbReference>
<proteinExistence type="inferred from homology"/>
<dbReference type="Pfam" id="PF02021">
    <property type="entry name" value="UPF0102"/>
    <property type="match status" value="1"/>
</dbReference>
<comment type="similarity">
    <text evidence="1 2">Belongs to the UPF0102 family.</text>
</comment>
<accession>A0A9D1M1F3</accession>
<dbReference type="Gene3D" id="3.40.1350.10">
    <property type="match status" value="1"/>
</dbReference>
<sequence>MYNQLIGKYGEDLVIAYLRKNQYQILVRNFRCKQGEIDVIAKEKEELVFIEVKARSSSLYGNPIDGVNRKKQKCLYRSAQYFLYKYHLEKEAVRFDVIEIYIKNQDYKMNHIKNVEYF</sequence>
<dbReference type="NCBIfam" id="NF009154">
    <property type="entry name" value="PRK12497.3-3"/>
    <property type="match status" value="1"/>
</dbReference>
<evidence type="ECO:0000256" key="1">
    <source>
        <dbReference type="ARBA" id="ARBA00006738"/>
    </source>
</evidence>
<evidence type="ECO:0000256" key="2">
    <source>
        <dbReference type="HAMAP-Rule" id="MF_00048"/>
    </source>
</evidence>
<dbReference type="InterPro" id="IPR011335">
    <property type="entry name" value="Restrct_endonuc-II-like"/>
</dbReference>
<organism evidence="3 4">
    <name type="scientific">Candidatus Merdicola faecigallinarum</name>
    <dbReference type="NCBI Taxonomy" id="2840862"/>
    <lineage>
        <taxon>Bacteria</taxon>
        <taxon>Bacillati</taxon>
        <taxon>Bacillota</taxon>
        <taxon>Clostridia</taxon>
        <taxon>Candidatus Merdicola</taxon>
    </lineage>
</organism>
<dbReference type="CDD" id="cd20736">
    <property type="entry name" value="PoNe_Nuclease"/>
    <property type="match status" value="1"/>
</dbReference>
<reference evidence="3" key="1">
    <citation type="submission" date="2020-10" db="EMBL/GenBank/DDBJ databases">
        <authorList>
            <person name="Gilroy R."/>
        </authorList>
    </citation>
    <scope>NUCLEOTIDE SEQUENCE</scope>
    <source>
        <strain evidence="3">CHK195-15760</strain>
    </source>
</reference>
<dbReference type="EMBL" id="DVNH01000029">
    <property type="protein sequence ID" value="HIU51867.1"/>
    <property type="molecule type" value="Genomic_DNA"/>
</dbReference>
<reference evidence="3" key="2">
    <citation type="journal article" date="2021" name="PeerJ">
        <title>Extensive microbial diversity within the chicken gut microbiome revealed by metagenomics and culture.</title>
        <authorList>
            <person name="Gilroy R."/>
            <person name="Ravi A."/>
            <person name="Getino M."/>
            <person name="Pursley I."/>
            <person name="Horton D.L."/>
            <person name="Alikhan N.F."/>
            <person name="Baker D."/>
            <person name="Gharbi K."/>
            <person name="Hall N."/>
            <person name="Watson M."/>
            <person name="Adriaenssens E.M."/>
            <person name="Foster-Nyarko E."/>
            <person name="Jarju S."/>
            <person name="Secka A."/>
            <person name="Antonio M."/>
            <person name="Oren A."/>
            <person name="Chaudhuri R.R."/>
            <person name="La Ragione R."/>
            <person name="Hildebrand F."/>
            <person name="Pallen M.J."/>
        </authorList>
    </citation>
    <scope>NUCLEOTIDE SEQUENCE</scope>
    <source>
        <strain evidence="3">CHK195-15760</strain>
    </source>
</reference>
<dbReference type="NCBIfam" id="TIGR00252">
    <property type="entry name" value="YraN family protein"/>
    <property type="match status" value="1"/>
</dbReference>
<evidence type="ECO:0000313" key="3">
    <source>
        <dbReference type="EMBL" id="HIU51867.1"/>
    </source>
</evidence>
<dbReference type="NCBIfam" id="NF009150">
    <property type="entry name" value="PRK12497.1-3"/>
    <property type="match status" value="1"/>
</dbReference>
<dbReference type="Proteomes" id="UP000824093">
    <property type="component" value="Unassembled WGS sequence"/>
</dbReference>
<protein>
    <recommendedName>
        <fullName evidence="2">UPF0102 protein IAB70_04525</fullName>
    </recommendedName>
</protein>